<comment type="similarity">
    <text evidence="8">Belongs to the NhaC Na(+)/H(+) (TC 2.A.35) antiporter family.</text>
</comment>
<evidence type="ECO:0000259" key="10">
    <source>
        <dbReference type="Pfam" id="PF03553"/>
    </source>
</evidence>
<evidence type="ECO:0000256" key="6">
    <source>
        <dbReference type="ARBA" id="ARBA00022989"/>
    </source>
</evidence>
<dbReference type="InterPro" id="IPR052180">
    <property type="entry name" value="NhaC_Na-H+_Antiporter"/>
</dbReference>
<dbReference type="InterPro" id="IPR004770">
    <property type="entry name" value="Na/H_antiport_NhaC"/>
</dbReference>
<evidence type="ECO:0000256" key="8">
    <source>
        <dbReference type="ARBA" id="ARBA00038435"/>
    </source>
</evidence>
<dbReference type="EMBL" id="JAUSUQ010000002">
    <property type="protein sequence ID" value="MDQ0337805.1"/>
    <property type="molecule type" value="Genomic_DNA"/>
</dbReference>
<dbReference type="Pfam" id="PF03553">
    <property type="entry name" value="Na_H_antiporter"/>
    <property type="match status" value="1"/>
</dbReference>
<feature type="transmembrane region" description="Helical" evidence="9">
    <location>
        <begin position="80"/>
        <end position="107"/>
    </location>
</feature>
<feature type="transmembrane region" description="Helical" evidence="9">
    <location>
        <begin position="42"/>
        <end position="59"/>
    </location>
</feature>
<evidence type="ECO:0000256" key="4">
    <source>
        <dbReference type="ARBA" id="ARBA00022475"/>
    </source>
</evidence>
<evidence type="ECO:0000256" key="5">
    <source>
        <dbReference type="ARBA" id="ARBA00022692"/>
    </source>
</evidence>
<evidence type="ECO:0000256" key="3">
    <source>
        <dbReference type="ARBA" id="ARBA00022449"/>
    </source>
</evidence>
<keyword evidence="3" id="KW-0050">Antiport</keyword>
<keyword evidence="2" id="KW-0813">Transport</keyword>
<dbReference type="InterPro" id="IPR018461">
    <property type="entry name" value="Na/H_Antiport_NhaC-like_C"/>
</dbReference>
<feature type="domain" description="Na+/H+ antiporter NhaC-like C-terminal" evidence="10">
    <location>
        <begin position="165"/>
        <end position="457"/>
    </location>
</feature>
<keyword evidence="5 9" id="KW-0812">Transmembrane</keyword>
<protein>
    <submittedName>
        <fullName evidence="11">NhaC family Na+:H+ antiporter</fullName>
    </submittedName>
</protein>
<proteinExistence type="inferred from homology"/>
<feature type="transmembrane region" description="Helical" evidence="9">
    <location>
        <begin position="198"/>
        <end position="220"/>
    </location>
</feature>
<gene>
    <name evidence="11" type="ORF">J2S00_000588</name>
</gene>
<feature type="transmembrane region" description="Helical" evidence="9">
    <location>
        <begin position="266"/>
        <end position="284"/>
    </location>
</feature>
<comment type="subcellular location">
    <subcellularLocation>
        <location evidence="1">Cell membrane</location>
        <topology evidence="1">Multi-pass membrane protein</topology>
    </subcellularLocation>
</comment>
<comment type="caution">
    <text evidence="11">The sequence shown here is derived from an EMBL/GenBank/DDBJ whole genome shotgun (WGS) entry which is preliminary data.</text>
</comment>
<evidence type="ECO:0000256" key="7">
    <source>
        <dbReference type="ARBA" id="ARBA00023136"/>
    </source>
</evidence>
<keyword evidence="6 9" id="KW-1133">Transmembrane helix</keyword>
<keyword evidence="4" id="KW-1003">Cell membrane</keyword>
<evidence type="ECO:0000313" key="11">
    <source>
        <dbReference type="EMBL" id="MDQ0337805.1"/>
    </source>
</evidence>
<sequence length="483" mass="51130">MNEKGSSERVKKPSIGMALVPVLFMIVSLAVGIAVYDADPHVPLLLSTIVAAIIAVRLGHSWKSIEASMIKTIGLALQAVLILMIIGSIIGSWIAGGIVPTMIYYGLEIVSPVYYLLAACVISCVVSLAAGNAWSAAGTIGIALMGIGQGLGIPLPMVAGAIISGVYFGDKMSPLSETTNLAPAVVGVELFDHIRNMVYTTVPALVIALLLYWFLGFKYFGQGSDLSNVALIQGVLSEEFVISPFLLIPPLLVVAMLVFKIPAIPGLMAGSIVGALCAVFVQGIPVEEAIAAMHTGFTIQTGLDMTDELLNQGGIESMMSTIALVLIAMSFGGVLEKAKILEVIVKFVLRGVRKTGSLIASTVATCFASNCVGCEQYMSLVIPGRMYLNEYKQRGLHPKVLSRTLEDAGTMTSPLIPWTTCGMFMFAVLGVHAFAYAPYAFLAYISPLIALVYGYLNIKIDRLPAGAEEGTVLADSNELVQAK</sequence>
<keyword evidence="7 9" id="KW-0472">Membrane</keyword>
<reference evidence="11 12" key="1">
    <citation type="submission" date="2023-07" db="EMBL/GenBank/DDBJ databases">
        <title>Genomic Encyclopedia of Type Strains, Phase IV (KMG-IV): sequencing the most valuable type-strain genomes for metagenomic binning, comparative biology and taxonomic classification.</title>
        <authorList>
            <person name="Goeker M."/>
        </authorList>
    </citation>
    <scope>NUCLEOTIDE SEQUENCE [LARGE SCALE GENOMIC DNA]</scope>
    <source>
        <strain evidence="11 12">DSM 17740</strain>
    </source>
</reference>
<feature type="transmembrane region" description="Helical" evidence="9">
    <location>
        <begin position="441"/>
        <end position="458"/>
    </location>
</feature>
<evidence type="ECO:0000256" key="1">
    <source>
        <dbReference type="ARBA" id="ARBA00004651"/>
    </source>
</evidence>
<dbReference type="PANTHER" id="PTHR33451">
    <property type="entry name" value="MALATE-2H(+)/NA(+)-LACTATE ANTIPORTER"/>
    <property type="match status" value="1"/>
</dbReference>
<evidence type="ECO:0000256" key="9">
    <source>
        <dbReference type="SAM" id="Phobius"/>
    </source>
</evidence>
<organism evidence="11 12">
    <name type="scientific">Caldalkalibacillus uzonensis</name>
    <dbReference type="NCBI Taxonomy" id="353224"/>
    <lineage>
        <taxon>Bacteria</taxon>
        <taxon>Bacillati</taxon>
        <taxon>Bacillota</taxon>
        <taxon>Bacilli</taxon>
        <taxon>Bacillales</taxon>
        <taxon>Bacillaceae</taxon>
        <taxon>Caldalkalibacillus</taxon>
    </lineage>
</organism>
<dbReference type="NCBIfam" id="TIGR00931">
    <property type="entry name" value="antiport_nhaC"/>
    <property type="match status" value="1"/>
</dbReference>
<evidence type="ECO:0000313" key="12">
    <source>
        <dbReference type="Proteomes" id="UP001232445"/>
    </source>
</evidence>
<feature type="transmembrane region" description="Helical" evidence="9">
    <location>
        <begin position="142"/>
        <end position="168"/>
    </location>
</feature>
<name>A0ABU0CN21_9BACI</name>
<dbReference type="PANTHER" id="PTHR33451:SF3">
    <property type="entry name" value="MALATE-2H(+)_NA(+)-LACTATE ANTIPORTER"/>
    <property type="match status" value="1"/>
</dbReference>
<dbReference type="Proteomes" id="UP001232445">
    <property type="component" value="Unassembled WGS sequence"/>
</dbReference>
<feature type="transmembrane region" description="Helical" evidence="9">
    <location>
        <begin position="240"/>
        <end position="259"/>
    </location>
</feature>
<feature type="transmembrane region" description="Helical" evidence="9">
    <location>
        <begin position="15"/>
        <end position="36"/>
    </location>
</feature>
<feature type="transmembrane region" description="Helical" evidence="9">
    <location>
        <begin position="317"/>
        <end position="335"/>
    </location>
</feature>
<keyword evidence="12" id="KW-1185">Reference proteome</keyword>
<accession>A0ABU0CN21</accession>
<evidence type="ECO:0000256" key="2">
    <source>
        <dbReference type="ARBA" id="ARBA00022448"/>
    </source>
</evidence>
<dbReference type="RefSeq" id="WP_307335237.1">
    <property type="nucleotide sequence ID" value="NZ_JAUSUQ010000002.1"/>
</dbReference>
<feature type="transmembrane region" description="Helical" evidence="9">
    <location>
        <begin position="113"/>
        <end position="130"/>
    </location>
</feature>